<comment type="caution">
    <text evidence="5">The sequence shown here is derived from an EMBL/GenBank/DDBJ whole genome shotgun (WGS) entry which is preliminary data.</text>
</comment>
<evidence type="ECO:0000256" key="1">
    <source>
        <dbReference type="ARBA" id="ARBA00023015"/>
    </source>
</evidence>
<keyword evidence="2" id="KW-0238">DNA-binding</keyword>
<evidence type="ECO:0000259" key="4">
    <source>
        <dbReference type="PROSITE" id="PS51118"/>
    </source>
</evidence>
<accession>A0ABV4ZIW5</accession>
<dbReference type="Pfam" id="PF01638">
    <property type="entry name" value="HxlR"/>
    <property type="match status" value="1"/>
</dbReference>
<dbReference type="PANTHER" id="PTHR33204:SF29">
    <property type="entry name" value="TRANSCRIPTIONAL REGULATOR"/>
    <property type="match status" value="1"/>
</dbReference>
<dbReference type="PROSITE" id="PS51118">
    <property type="entry name" value="HTH_HXLR"/>
    <property type="match status" value="1"/>
</dbReference>
<reference evidence="5 6" key="1">
    <citation type="submission" date="2024-09" db="EMBL/GenBank/DDBJ databases">
        <title>Draft genome sequence of multifaceted antimicrobials producing Streptomyces sp. strain FH1.</title>
        <authorList>
            <person name="Hassan F."/>
            <person name="Ali H."/>
            <person name="Hassan N."/>
            <person name="Nawaz A."/>
        </authorList>
    </citation>
    <scope>NUCLEOTIDE SEQUENCE [LARGE SCALE GENOMIC DNA]</scope>
    <source>
        <strain evidence="5 6">FH1</strain>
    </source>
</reference>
<keyword evidence="1" id="KW-0805">Transcription regulation</keyword>
<dbReference type="SUPFAM" id="SSF46785">
    <property type="entry name" value="Winged helix' DNA-binding domain"/>
    <property type="match status" value="1"/>
</dbReference>
<proteinExistence type="predicted"/>
<evidence type="ECO:0000256" key="3">
    <source>
        <dbReference type="ARBA" id="ARBA00023163"/>
    </source>
</evidence>
<protein>
    <submittedName>
        <fullName evidence="5">Winged helix-turn-helix transcriptional regulator</fullName>
    </submittedName>
</protein>
<feature type="domain" description="HTH hxlR-type" evidence="4">
    <location>
        <begin position="8"/>
        <end position="106"/>
    </location>
</feature>
<dbReference type="InterPro" id="IPR036388">
    <property type="entry name" value="WH-like_DNA-bd_sf"/>
</dbReference>
<dbReference type="RefSeq" id="WP_375062081.1">
    <property type="nucleotide sequence ID" value="NZ_JBHGBT010000004.1"/>
</dbReference>
<dbReference type="EMBL" id="JBHGBT010000004">
    <property type="protein sequence ID" value="MFB4194055.1"/>
    <property type="molecule type" value="Genomic_DNA"/>
</dbReference>
<evidence type="ECO:0000313" key="6">
    <source>
        <dbReference type="Proteomes" id="UP001577267"/>
    </source>
</evidence>
<keyword evidence="6" id="KW-1185">Reference proteome</keyword>
<organism evidence="5 6">
    <name type="scientific">Streptomyces carpaticus</name>
    <dbReference type="NCBI Taxonomy" id="285558"/>
    <lineage>
        <taxon>Bacteria</taxon>
        <taxon>Bacillati</taxon>
        <taxon>Actinomycetota</taxon>
        <taxon>Actinomycetes</taxon>
        <taxon>Kitasatosporales</taxon>
        <taxon>Streptomycetaceae</taxon>
        <taxon>Streptomyces</taxon>
    </lineage>
</organism>
<dbReference type="Proteomes" id="UP001577267">
    <property type="component" value="Unassembled WGS sequence"/>
</dbReference>
<evidence type="ECO:0000256" key="2">
    <source>
        <dbReference type="ARBA" id="ARBA00023125"/>
    </source>
</evidence>
<gene>
    <name evidence="5" type="ORF">ACE11A_06770</name>
</gene>
<dbReference type="PANTHER" id="PTHR33204">
    <property type="entry name" value="TRANSCRIPTIONAL REGULATOR, MARR FAMILY"/>
    <property type="match status" value="1"/>
</dbReference>
<dbReference type="InterPro" id="IPR036390">
    <property type="entry name" value="WH_DNA-bd_sf"/>
</dbReference>
<keyword evidence="3" id="KW-0804">Transcription</keyword>
<evidence type="ECO:0000313" key="5">
    <source>
        <dbReference type="EMBL" id="MFB4194055.1"/>
    </source>
</evidence>
<dbReference type="Gene3D" id="1.10.10.10">
    <property type="entry name" value="Winged helix-like DNA-binding domain superfamily/Winged helix DNA-binding domain"/>
    <property type="match status" value="1"/>
</dbReference>
<name>A0ABV4ZIW5_9ACTN</name>
<dbReference type="InterPro" id="IPR002577">
    <property type="entry name" value="HTH_HxlR"/>
</dbReference>
<sequence>MREQPYVCGIDAAVDVIGGKWKVLILWALDDGERRFGELKRLIPGVSEKVLIQQLRELEADEIVHREVYRQVPPKVEYSLTPLGVSLNRALEPLGQWGRNNMEHIAAIRSALCAEKDGRKTAGATGGTR</sequence>